<reference evidence="2" key="1">
    <citation type="journal article" date="2021" name="Proc. Natl. Acad. Sci. U.S.A.">
        <title>Three genomes in the algal genus Volvox reveal the fate of a haploid sex-determining region after a transition to homothallism.</title>
        <authorList>
            <person name="Yamamoto K."/>
            <person name="Hamaji T."/>
            <person name="Kawai-Toyooka H."/>
            <person name="Matsuzaki R."/>
            <person name="Takahashi F."/>
            <person name="Nishimura Y."/>
            <person name="Kawachi M."/>
            <person name="Noguchi H."/>
            <person name="Minakuchi Y."/>
            <person name="Umen J.G."/>
            <person name="Toyoda A."/>
            <person name="Nozaki H."/>
        </authorList>
    </citation>
    <scope>NUCLEOTIDE SEQUENCE</scope>
    <source>
        <strain evidence="3">NIES-3785</strain>
        <strain evidence="2">NIES-3786</strain>
    </source>
</reference>
<feature type="compositionally biased region" description="Low complexity" evidence="1">
    <location>
        <begin position="743"/>
        <end position="763"/>
    </location>
</feature>
<dbReference type="AlphaFoldDB" id="A0A8J4C4L0"/>
<protein>
    <submittedName>
        <fullName evidence="2">Uncharacterized protein</fullName>
    </submittedName>
</protein>
<feature type="compositionally biased region" description="Polar residues" evidence="1">
    <location>
        <begin position="194"/>
        <end position="213"/>
    </location>
</feature>
<accession>A0A8J4C4L0</accession>
<keyword evidence="4" id="KW-1185">Reference proteome</keyword>
<evidence type="ECO:0000313" key="2">
    <source>
        <dbReference type="EMBL" id="GIL75440.1"/>
    </source>
</evidence>
<proteinExistence type="predicted"/>
<dbReference type="EMBL" id="BNCP01000007">
    <property type="protein sequence ID" value="GIL75440.1"/>
    <property type="molecule type" value="Genomic_DNA"/>
</dbReference>
<gene>
    <name evidence="2" type="ORF">Vretifemale_5160</name>
    <name evidence="3" type="ORF">Vretimale_8070</name>
</gene>
<dbReference type="EMBL" id="BNCQ01000013">
    <property type="protein sequence ID" value="GIM03318.1"/>
    <property type="molecule type" value="Genomic_DNA"/>
</dbReference>
<feature type="compositionally biased region" description="Gly residues" evidence="1">
    <location>
        <begin position="788"/>
        <end position="800"/>
    </location>
</feature>
<feature type="region of interest" description="Disordered" evidence="1">
    <location>
        <begin position="594"/>
        <end position="617"/>
    </location>
</feature>
<feature type="region of interest" description="Disordered" evidence="1">
    <location>
        <begin position="190"/>
        <end position="213"/>
    </location>
</feature>
<sequence length="855" mass="88199">MQARSSFQDSFIAHNSADSPLLGVGCEDFGSSSDNDRLRTRHGNAQGRASVPIHSIGQLRATSMDGERPNAGPSNSGHGLKCSGRWVPNSSCCAHPQDDFVSYDYRSRRVPLTSPCVDGVPPSSFAETFTLVYGVDAPPSALPQDMSKTKNSSRLAAADINAPVTCLSKAFHRSRSSSPSRTFRPLLAMAPQAPSASESSVTLHTSLDPSSEQAPIAGKEITGFLPPSSSSTSNHPLFDGTSATAAAATAAAGTSGLDLPVCHRLRAVPNAILKFTWGNCMQSMARATSSDPPRLAAGFDLGPFHSPRALHEVLRGQAAAATGRPTHLGRRSFATATSPADGGRGGGLSDCLAWRPQAPGTLLLGLCNSSRAASRTHEVSGRLPPCRMSAGLPHVRMVGASATDSMTRPPRLRPECSFDWGLQLPPWEEVPKEGGPHSTAQFEERMADMNREAWNPRPFRPVGTPAALLGRWLTAATANGELSAMTLAAAAGRGPGYVAAKLRTNIAVCDPRVNVPPPARAGALLPTDVTMPAAAANRPGAEAGNRTDVAITEPAAAAAAATARATDAAAVEHSAQATEPLPSAPVRLQAVQAVEVASHPASTSPSPPSPPSPPLPQQQLEVEMMEPGDPVPQLHESFSDADATATVVAPQVPSVPSTKLRTIAASGAGKEGRARPNPDSGRTNQTADEPTWAEKYEETAMPLDCTSRERGLAEPAVGALLATLARLAAEGLTGRGGGGAGAGAAAPDPGPITPDAGADPAAGSIPRCRDVQGGEGSREGSSARSRDGSGGGAAADGVGGISCTSVRKRRLGEMCPEPDPSSIPHPILRRELLLSAIEEQLQLKPLSQAIGVAQD</sequence>
<evidence type="ECO:0000313" key="4">
    <source>
        <dbReference type="Proteomes" id="UP000747110"/>
    </source>
</evidence>
<feature type="region of interest" description="Disordered" evidence="1">
    <location>
        <begin position="661"/>
        <end position="697"/>
    </location>
</feature>
<feature type="compositionally biased region" description="Basic and acidic residues" evidence="1">
    <location>
        <begin position="767"/>
        <end position="778"/>
    </location>
</feature>
<dbReference type="Proteomes" id="UP000722791">
    <property type="component" value="Unassembled WGS sequence"/>
</dbReference>
<dbReference type="Proteomes" id="UP000747110">
    <property type="component" value="Unassembled WGS sequence"/>
</dbReference>
<evidence type="ECO:0000256" key="1">
    <source>
        <dbReference type="SAM" id="MobiDB-lite"/>
    </source>
</evidence>
<feature type="region of interest" description="Disordered" evidence="1">
    <location>
        <begin position="735"/>
        <end position="800"/>
    </location>
</feature>
<feature type="compositionally biased region" description="Pro residues" evidence="1">
    <location>
        <begin position="605"/>
        <end position="616"/>
    </location>
</feature>
<name>A0A8J4C4L0_9CHLO</name>
<evidence type="ECO:0000313" key="3">
    <source>
        <dbReference type="EMBL" id="GIM03318.1"/>
    </source>
</evidence>
<feature type="region of interest" description="Disordered" evidence="1">
    <location>
        <begin position="318"/>
        <end position="346"/>
    </location>
</feature>
<dbReference type="OrthoDB" id="10500590at2759"/>
<feature type="region of interest" description="Disordered" evidence="1">
    <location>
        <begin position="32"/>
        <end position="55"/>
    </location>
</feature>
<comment type="caution">
    <text evidence="2">The sequence shown here is derived from an EMBL/GenBank/DDBJ whole genome shotgun (WGS) entry which is preliminary data.</text>
</comment>
<organism evidence="2 4">
    <name type="scientific">Volvox reticuliferus</name>
    <dbReference type="NCBI Taxonomy" id="1737510"/>
    <lineage>
        <taxon>Eukaryota</taxon>
        <taxon>Viridiplantae</taxon>
        <taxon>Chlorophyta</taxon>
        <taxon>core chlorophytes</taxon>
        <taxon>Chlorophyceae</taxon>
        <taxon>CS clade</taxon>
        <taxon>Chlamydomonadales</taxon>
        <taxon>Volvocaceae</taxon>
        <taxon>Volvox</taxon>
    </lineage>
</organism>